<dbReference type="PANTHER" id="PTHR30203:SF33">
    <property type="entry name" value="BLR4455 PROTEIN"/>
    <property type="match status" value="1"/>
</dbReference>
<dbReference type="Gene3D" id="1.20.1600.10">
    <property type="entry name" value="Outer membrane efflux proteins (OEP)"/>
    <property type="match status" value="1"/>
</dbReference>
<evidence type="ECO:0000256" key="2">
    <source>
        <dbReference type="RuleBase" id="RU362097"/>
    </source>
</evidence>
<accession>A0ABU8IK16</accession>
<dbReference type="EMBL" id="JACFYJ010000001">
    <property type="protein sequence ID" value="MEI5995703.1"/>
    <property type="molecule type" value="Genomic_DNA"/>
</dbReference>
<keyword evidence="2" id="KW-0472">Membrane</keyword>
<dbReference type="Proteomes" id="UP001386437">
    <property type="component" value="Unassembled WGS sequence"/>
</dbReference>
<protein>
    <submittedName>
        <fullName evidence="4">Efflux transporter outer membrane subunit</fullName>
    </submittedName>
</protein>
<sequence length="533" mass="57074">MNTLSEDRGTGKQPALAFSCLARRGVALMLVLCISACTLGPDYHTPLVQIPDGFKEGAHWQRAQANPQGSLSGTWWREYHDETLTQLVETSLKANQSIVAAEAAYRLALAIVQANTASLFPIVTAGASASRSGTGAAAAASGGNGGNGSDFAAVRNNVSVSVAASWEVDLWGSIRREIESAKESAQATDAQLAGERLSIAASVAVDYFQLRQADIDIRSLKQQQDIDDRILDMTRATFLQGEASNDQVLAAQDTLEQVVATLQATQTTREQDEHAIAVLTGVPPANFTLPPDPSYAFVLPDVPLELPSQLLERRYDVVSAERTAAAANAKIGVAEAAFFPTLTLSAEGGFQHNALAHLFSLPSRFWTLGPDLAATIFDAGARTAALHEAQATYDDEAALYRNTVLTAFQSVEDSLSSVNHLRQQTQAFANIFQRNQQLFTSEKAQFRTGVASEQDLLTQQLTLIQAHQNLNDSQALLIENSVTLIKNLGGGWQWKDSQSGKKQGDDKRARAAGSDLPSGAKSVLREAATAPPD</sequence>
<keyword evidence="2" id="KW-0449">Lipoprotein</keyword>
<evidence type="ECO:0000313" key="4">
    <source>
        <dbReference type="EMBL" id="MEI5995703.1"/>
    </source>
</evidence>
<dbReference type="NCBIfam" id="TIGR01845">
    <property type="entry name" value="outer_NodT"/>
    <property type="match status" value="1"/>
</dbReference>
<reference evidence="4 5" key="1">
    <citation type="journal article" date="2022" name="Arch. Microbiol.">
        <title>Paraburkholderia bengalensis sp. nov. isolated from roots of Oryza sativa, IR64.</title>
        <authorList>
            <person name="Nag P."/>
            <person name="Mondal N."/>
            <person name="Sarkar J."/>
            <person name="Das S."/>
        </authorList>
    </citation>
    <scope>NUCLEOTIDE SEQUENCE [LARGE SCALE GENOMIC DNA]</scope>
    <source>
        <strain evidence="4 5">IR64_4_BI</strain>
    </source>
</reference>
<keyword evidence="2" id="KW-1134">Transmembrane beta strand</keyword>
<organism evidence="4 5">
    <name type="scientific">Paraburkholderia bengalensis</name>
    <dbReference type="NCBI Taxonomy" id="2747562"/>
    <lineage>
        <taxon>Bacteria</taxon>
        <taxon>Pseudomonadati</taxon>
        <taxon>Pseudomonadota</taxon>
        <taxon>Betaproteobacteria</taxon>
        <taxon>Burkholderiales</taxon>
        <taxon>Burkholderiaceae</taxon>
        <taxon>Paraburkholderia</taxon>
    </lineage>
</organism>
<dbReference type="PANTHER" id="PTHR30203">
    <property type="entry name" value="OUTER MEMBRANE CATION EFFLUX PROTEIN"/>
    <property type="match status" value="1"/>
</dbReference>
<keyword evidence="2" id="KW-0812">Transmembrane</keyword>
<name>A0ABU8IK16_9BURK</name>
<proteinExistence type="inferred from homology"/>
<gene>
    <name evidence="4" type="ORF">H3V53_00275</name>
</gene>
<evidence type="ECO:0000256" key="3">
    <source>
        <dbReference type="SAM" id="MobiDB-lite"/>
    </source>
</evidence>
<dbReference type="InterPro" id="IPR003423">
    <property type="entry name" value="OMP_efflux"/>
</dbReference>
<evidence type="ECO:0000256" key="1">
    <source>
        <dbReference type="ARBA" id="ARBA00007613"/>
    </source>
</evidence>
<keyword evidence="5" id="KW-1185">Reference proteome</keyword>
<keyword evidence="2" id="KW-0564">Palmitate</keyword>
<dbReference type="SUPFAM" id="SSF56954">
    <property type="entry name" value="Outer membrane efflux proteins (OEP)"/>
    <property type="match status" value="1"/>
</dbReference>
<comment type="similarity">
    <text evidence="1 2">Belongs to the outer membrane factor (OMF) (TC 1.B.17) family.</text>
</comment>
<dbReference type="Gene3D" id="2.20.200.10">
    <property type="entry name" value="Outer membrane efflux proteins (OEP)"/>
    <property type="match status" value="1"/>
</dbReference>
<dbReference type="InterPro" id="IPR010131">
    <property type="entry name" value="MdtP/NodT-like"/>
</dbReference>
<feature type="region of interest" description="Disordered" evidence="3">
    <location>
        <begin position="494"/>
        <end position="533"/>
    </location>
</feature>
<evidence type="ECO:0000313" key="5">
    <source>
        <dbReference type="Proteomes" id="UP001386437"/>
    </source>
</evidence>
<dbReference type="Pfam" id="PF02321">
    <property type="entry name" value="OEP"/>
    <property type="match status" value="2"/>
</dbReference>
<comment type="caution">
    <text evidence="4">The sequence shown here is derived from an EMBL/GenBank/DDBJ whole genome shotgun (WGS) entry which is preliminary data.</text>
</comment>
<comment type="subcellular location">
    <subcellularLocation>
        <location evidence="2">Cell membrane</location>
        <topology evidence="2">Lipid-anchor</topology>
    </subcellularLocation>
</comment>
<feature type="compositionally biased region" description="Basic and acidic residues" evidence="3">
    <location>
        <begin position="498"/>
        <end position="509"/>
    </location>
</feature>